<evidence type="ECO:0000256" key="1">
    <source>
        <dbReference type="ARBA" id="ARBA00004123"/>
    </source>
</evidence>
<comment type="subunit">
    <text evidence="2">Homotrimer.</text>
</comment>
<dbReference type="GO" id="GO:0006357">
    <property type="term" value="P:regulation of transcription by RNA polymerase II"/>
    <property type="evidence" value="ECO:0007669"/>
    <property type="project" value="TreeGrafter"/>
</dbReference>
<evidence type="ECO:0000256" key="11">
    <source>
        <dbReference type="SAM" id="MobiDB-lite"/>
    </source>
</evidence>
<dbReference type="InterPro" id="IPR036390">
    <property type="entry name" value="WH_DNA-bd_sf"/>
</dbReference>
<evidence type="ECO:0000313" key="13">
    <source>
        <dbReference type="EMBL" id="KAK1617143.1"/>
    </source>
</evidence>
<keyword evidence="7" id="KW-0804">Transcription</keyword>
<keyword evidence="3" id="KW-0597">Phosphoprotein</keyword>
<evidence type="ECO:0000256" key="6">
    <source>
        <dbReference type="ARBA" id="ARBA00023125"/>
    </source>
</evidence>
<evidence type="ECO:0000256" key="3">
    <source>
        <dbReference type="ARBA" id="ARBA00022553"/>
    </source>
</evidence>
<evidence type="ECO:0000256" key="4">
    <source>
        <dbReference type="ARBA" id="ARBA00023015"/>
    </source>
</evidence>
<keyword evidence="4" id="KW-0805">Transcription regulation</keyword>
<evidence type="ECO:0000256" key="5">
    <source>
        <dbReference type="ARBA" id="ARBA00023016"/>
    </source>
</evidence>
<evidence type="ECO:0000256" key="8">
    <source>
        <dbReference type="ARBA" id="ARBA00023242"/>
    </source>
</evidence>
<feature type="compositionally biased region" description="Basic residues" evidence="11">
    <location>
        <begin position="263"/>
        <end position="272"/>
    </location>
</feature>
<comment type="similarity">
    <text evidence="9">Belongs to the HSF family.</text>
</comment>
<dbReference type="FunFam" id="1.10.10.10:FF:000037">
    <property type="entry name" value="Heat stress transcription factor B-4"/>
    <property type="match status" value="1"/>
</dbReference>
<keyword evidence="14" id="KW-1185">Reference proteome</keyword>
<keyword evidence="5" id="KW-0346">Stress response</keyword>
<keyword evidence="10" id="KW-0175">Coiled coil</keyword>
<dbReference type="GO" id="GO:0000978">
    <property type="term" value="F:RNA polymerase II cis-regulatory region sequence-specific DNA binding"/>
    <property type="evidence" value="ECO:0007669"/>
    <property type="project" value="TreeGrafter"/>
</dbReference>
<dbReference type="AlphaFoldDB" id="A0AAD8RD64"/>
<dbReference type="GO" id="GO:0034605">
    <property type="term" value="P:cellular response to heat"/>
    <property type="evidence" value="ECO:0007669"/>
    <property type="project" value="TreeGrafter"/>
</dbReference>
<dbReference type="GO" id="GO:0005634">
    <property type="term" value="C:nucleus"/>
    <property type="evidence" value="ECO:0007669"/>
    <property type="project" value="UniProtKB-SubCell"/>
</dbReference>
<feature type="region of interest" description="Disordered" evidence="11">
    <location>
        <begin position="152"/>
        <end position="185"/>
    </location>
</feature>
<name>A0AAD8RD64_LOLMU</name>
<evidence type="ECO:0000256" key="7">
    <source>
        <dbReference type="ARBA" id="ARBA00023163"/>
    </source>
</evidence>
<proteinExistence type="inferred from homology"/>
<feature type="domain" description="HSF-type DNA-binding" evidence="12">
    <location>
        <begin position="102"/>
        <end position="126"/>
    </location>
</feature>
<comment type="subcellular location">
    <subcellularLocation>
        <location evidence="1">Nucleus</location>
    </subcellularLocation>
</comment>
<dbReference type="PANTHER" id="PTHR10015:SF337">
    <property type="entry name" value="HEAT STRESS TRANSCRIPTION FACTOR A-3"/>
    <property type="match status" value="1"/>
</dbReference>
<dbReference type="InterPro" id="IPR000232">
    <property type="entry name" value="HSF_DNA-bd"/>
</dbReference>
<dbReference type="SUPFAM" id="SSF46785">
    <property type="entry name" value="Winged helix' DNA-binding domain"/>
    <property type="match status" value="1"/>
</dbReference>
<reference evidence="13" key="1">
    <citation type="submission" date="2023-07" db="EMBL/GenBank/DDBJ databases">
        <title>A chromosome-level genome assembly of Lolium multiflorum.</title>
        <authorList>
            <person name="Chen Y."/>
            <person name="Copetti D."/>
            <person name="Kolliker R."/>
            <person name="Studer B."/>
        </authorList>
    </citation>
    <scope>NUCLEOTIDE SEQUENCE</scope>
    <source>
        <strain evidence="13">02402/16</strain>
        <tissue evidence="13">Leaf</tissue>
    </source>
</reference>
<accession>A0AAD8RD64</accession>
<organism evidence="13 14">
    <name type="scientific">Lolium multiflorum</name>
    <name type="common">Italian ryegrass</name>
    <name type="synonym">Lolium perenne subsp. multiflorum</name>
    <dbReference type="NCBI Taxonomy" id="4521"/>
    <lineage>
        <taxon>Eukaryota</taxon>
        <taxon>Viridiplantae</taxon>
        <taxon>Streptophyta</taxon>
        <taxon>Embryophyta</taxon>
        <taxon>Tracheophyta</taxon>
        <taxon>Spermatophyta</taxon>
        <taxon>Magnoliopsida</taxon>
        <taxon>Liliopsida</taxon>
        <taxon>Poales</taxon>
        <taxon>Poaceae</taxon>
        <taxon>BOP clade</taxon>
        <taxon>Pooideae</taxon>
        <taxon>Poodae</taxon>
        <taxon>Poeae</taxon>
        <taxon>Poeae Chloroplast Group 2 (Poeae type)</taxon>
        <taxon>Loliodinae</taxon>
        <taxon>Loliinae</taxon>
        <taxon>Lolium</taxon>
    </lineage>
</organism>
<dbReference type="GO" id="GO:0003700">
    <property type="term" value="F:DNA-binding transcription factor activity"/>
    <property type="evidence" value="ECO:0007669"/>
    <property type="project" value="InterPro"/>
</dbReference>
<feature type="compositionally biased region" description="Polar residues" evidence="11">
    <location>
        <begin position="155"/>
        <end position="180"/>
    </location>
</feature>
<comment type="caution">
    <text evidence="13">The sequence shown here is derived from an EMBL/GenBank/DDBJ whole genome shotgun (WGS) entry which is preliminary data.</text>
</comment>
<evidence type="ECO:0000313" key="14">
    <source>
        <dbReference type="Proteomes" id="UP001231189"/>
    </source>
</evidence>
<protein>
    <recommendedName>
        <fullName evidence="12">HSF-type DNA-binding domain-containing protein</fullName>
    </recommendedName>
</protein>
<dbReference type="SMART" id="SM00415">
    <property type="entry name" value="HSF"/>
    <property type="match status" value="1"/>
</dbReference>
<evidence type="ECO:0000256" key="2">
    <source>
        <dbReference type="ARBA" id="ARBA00011233"/>
    </source>
</evidence>
<keyword evidence="6" id="KW-0238">DNA-binding</keyword>
<dbReference type="PANTHER" id="PTHR10015">
    <property type="entry name" value="HEAT SHOCK TRANSCRIPTION FACTOR"/>
    <property type="match status" value="1"/>
</dbReference>
<keyword evidence="8" id="KW-0539">Nucleus</keyword>
<dbReference type="PROSITE" id="PS00434">
    <property type="entry name" value="HSF_DOMAIN"/>
    <property type="match status" value="1"/>
</dbReference>
<evidence type="ECO:0000259" key="12">
    <source>
        <dbReference type="PROSITE" id="PS00434"/>
    </source>
</evidence>
<feature type="region of interest" description="Disordered" evidence="11">
    <location>
        <begin position="254"/>
        <end position="299"/>
    </location>
</feature>
<dbReference type="InterPro" id="IPR036388">
    <property type="entry name" value="WH-like_DNA-bd_sf"/>
</dbReference>
<feature type="coiled-coil region" evidence="10">
    <location>
        <begin position="186"/>
        <end position="220"/>
    </location>
</feature>
<dbReference type="PRINTS" id="PR00056">
    <property type="entry name" value="HSFDOMAIN"/>
</dbReference>
<feature type="compositionally biased region" description="Polar residues" evidence="11">
    <location>
        <begin position="275"/>
        <end position="286"/>
    </location>
</feature>
<dbReference type="Pfam" id="PF00447">
    <property type="entry name" value="HSF_DNA-bind"/>
    <property type="match status" value="1"/>
</dbReference>
<evidence type="ECO:0000256" key="9">
    <source>
        <dbReference type="RuleBase" id="RU004020"/>
    </source>
</evidence>
<dbReference type="EMBL" id="JAUUTY010000006">
    <property type="protein sequence ID" value="KAK1617143.1"/>
    <property type="molecule type" value="Genomic_DNA"/>
</dbReference>
<dbReference type="Proteomes" id="UP001231189">
    <property type="component" value="Unassembled WGS sequence"/>
</dbReference>
<gene>
    <name evidence="13" type="ORF">QYE76_022660</name>
</gene>
<sequence length="499" mass="55126">MDAAALLFEPKFEMEPLQHLPSPRYVALNHHHHLVQPPPPPLSLAEPPRPLEALLQGPQLPPFLSKTYDLVTEPHLDGVISWGRAGNSFVVWDPATFARDVLPHNFKHNNFSSFVRQLNTYGFRKVHADRWEFAHEGFLRGSKHLLKTIVRRRSSPTQQSSLQSGSSIFRKTHPSSSGESTLDPELQSLRTEKNALLQEVARLKKEHSQTIEHMNTLNQRLETAEGRQKQVVSFLAKLLQNPDFLRQLKKHRERREEIESARVRRKFLKHAPHGSTDSGDSSSPRTGESGLELPASSPAHPIAHDAIADLQNFLLEDTDLSDGMLPANFGIDGVQAPEDIGAMVQGFDTQDELDLGARADLLGLPPSSGTAHCQDPTIGRSKGKNVMCPGLDGTSSETDCLVSLPDNMGMVSRAMAGNLVDADGEQTWGVDAYLQSSGSGSGQQAYGTLASDPYLMEIANRPERFWELDFEALDDGDLHLDKCVIGDPALQQHRGNMKP</sequence>
<dbReference type="Gene3D" id="1.10.10.10">
    <property type="entry name" value="Winged helix-like DNA-binding domain superfamily/Winged helix DNA-binding domain"/>
    <property type="match status" value="1"/>
</dbReference>
<evidence type="ECO:0000256" key="10">
    <source>
        <dbReference type="SAM" id="Coils"/>
    </source>
</evidence>